<dbReference type="RefSeq" id="WP_277733992.1">
    <property type="nucleotide sequence ID" value="NZ_CP120733.1"/>
</dbReference>
<accession>A0ABY8EFT9</accession>
<organism evidence="1 2">
    <name type="scientific">Tepidibacter hydrothermalis</name>
    <dbReference type="NCBI Taxonomy" id="3036126"/>
    <lineage>
        <taxon>Bacteria</taxon>
        <taxon>Bacillati</taxon>
        <taxon>Bacillota</taxon>
        <taxon>Clostridia</taxon>
        <taxon>Peptostreptococcales</taxon>
        <taxon>Peptostreptococcaceae</taxon>
        <taxon>Tepidibacter</taxon>
    </lineage>
</organism>
<dbReference type="EMBL" id="CP120733">
    <property type="protein sequence ID" value="WFD11812.1"/>
    <property type="molecule type" value="Genomic_DNA"/>
</dbReference>
<dbReference type="InterPro" id="IPR032675">
    <property type="entry name" value="LRR_dom_sf"/>
</dbReference>
<protein>
    <submittedName>
        <fullName evidence="1">STM4015 family protein</fullName>
    </submittedName>
</protein>
<proteinExistence type="predicted"/>
<sequence>MKKDEIKFYLTWEDEDEDEITVVTKIQDYLNEYGKYENEKLIIGMWSEAYECSPDHIVEFLVENAEQFPNLKEIYFGDMEGEECEVSWINNTDLAPLINTFKVEKFTAKGGLGLRFDNIKSESLKSLSIISGGTDKETLNDLINAQLPNLERIEIYLGVCDYGFNAEVEDIIPFTKRENFPKLKYLGLKNSEIQDEICEKVFEGDILKDLRVLDLSLGTLGDKGAKVILDNIEKLSHLECFDLTYNYISENLLNQIGSKLKEYNVKFLSSQEDVDIDEDDEWRYPYITE</sequence>
<dbReference type="Pfam" id="PF13516">
    <property type="entry name" value="LRR_6"/>
    <property type="match status" value="1"/>
</dbReference>
<keyword evidence="2" id="KW-1185">Reference proteome</keyword>
<reference evidence="1 2" key="1">
    <citation type="submission" date="2023-03" db="EMBL/GenBank/DDBJ databases">
        <title>Complete genome sequence of Tepidibacter sp. SWIR-1, isolated from a deep-sea hydrothermal vent.</title>
        <authorList>
            <person name="Li X."/>
        </authorList>
    </citation>
    <scope>NUCLEOTIDE SEQUENCE [LARGE SCALE GENOMIC DNA]</scope>
    <source>
        <strain evidence="1 2">SWIR-1</strain>
    </source>
</reference>
<dbReference type="InterPro" id="IPR047722">
    <property type="entry name" value="STM4015-like"/>
</dbReference>
<dbReference type="InterPro" id="IPR001611">
    <property type="entry name" value="Leu-rich_rpt"/>
</dbReference>
<dbReference type="SUPFAM" id="SSF52047">
    <property type="entry name" value="RNI-like"/>
    <property type="match status" value="1"/>
</dbReference>
<dbReference type="Proteomes" id="UP001222800">
    <property type="component" value="Chromosome"/>
</dbReference>
<evidence type="ECO:0000313" key="1">
    <source>
        <dbReference type="EMBL" id="WFD11812.1"/>
    </source>
</evidence>
<gene>
    <name evidence="1" type="ORF">P4S50_06970</name>
</gene>
<evidence type="ECO:0000313" key="2">
    <source>
        <dbReference type="Proteomes" id="UP001222800"/>
    </source>
</evidence>
<dbReference type="Gene3D" id="3.80.10.10">
    <property type="entry name" value="Ribonuclease Inhibitor"/>
    <property type="match status" value="1"/>
</dbReference>
<dbReference type="NCBIfam" id="NF038076">
    <property type="entry name" value="fam_STM4015"/>
    <property type="match status" value="1"/>
</dbReference>
<name>A0ABY8EFT9_9FIRM</name>